<reference evidence="2 3" key="1">
    <citation type="submission" date="2021-11" db="EMBL/GenBank/DDBJ databases">
        <title>Black yeast isolated from Biological Soil Crust.</title>
        <authorList>
            <person name="Kurbessoian T."/>
        </authorList>
    </citation>
    <scope>NUCLEOTIDE SEQUENCE [LARGE SCALE GENOMIC DNA]</scope>
    <source>
        <strain evidence="2 3">CCFEE 5522</strain>
    </source>
</reference>
<sequence>MGKNMNKATAKPTPPQPPPRPDGLASSPFSKLAPETRNHIYSFALARPEPFLIGSTSVQPRLCQGKRKDATRRDYRGLLLSCRTLSTEGTHLFYAANTFVFAPSGPRDSTEMLDYFSAKIGARNAAALRDIVLKMDVTEGEADVVGESWGLDRCGLMRARAVRLFGEVRRRAKGCPDCLFTIRAAFQKIAAHALRTR</sequence>
<dbReference type="AlphaFoldDB" id="A0AAV9JWL9"/>
<dbReference type="PANTHER" id="PTHR42085:SF2">
    <property type="entry name" value="F-BOX DOMAIN-CONTAINING PROTEIN"/>
    <property type="match status" value="1"/>
</dbReference>
<protein>
    <submittedName>
        <fullName evidence="2">Uncharacterized protein</fullName>
    </submittedName>
</protein>
<accession>A0AAV9JWL9</accession>
<dbReference type="Proteomes" id="UP001324427">
    <property type="component" value="Unassembled WGS sequence"/>
</dbReference>
<dbReference type="PANTHER" id="PTHR42085">
    <property type="entry name" value="F-BOX DOMAIN-CONTAINING PROTEIN"/>
    <property type="match status" value="1"/>
</dbReference>
<proteinExistence type="predicted"/>
<dbReference type="InterPro" id="IPR038883">
    <property type="entry name" value="AN11006-like"/>
</dbReference>
<dbReference type="EMBL" id="JAVFHQ010000002">
    <property type="protein sequence ID" value="KAK4550145.1"/>
    <property type="molecule type" value="Genomic_DNA"/>
</dbReference>
<comment type="caution">
    <text evidence="2">The sequence shown here is derived from an EMBL/GenBank/DDBJ whole genome shotgun (WGS) entry which is preliminary data.</text>
</comment>
<organism evidence="2 3">
    <name type="scientific">Oleoguttula mirabilis</name>
    <dbReference type="NCBI Taxonomy" id="1507867"/>
    <lineage>
        <taxon>Eukaryota</taxon>
        <taxon>Fungi</taxon>
        <taxon>Dikarya</taxon>
        <taxon>Ascomycota</taxon>
        <taxon>Pezizomycotina</taxon>
        <taxon>Dothideomycetes</taxon>
        <taxon>Dothideomycetidae</taxon>
        <taxon>Mycosphaerellales</taxon>
        <taxon>Teratosphaeriaceae</taxon>
        <taxon>Oleoguttula</taxon>
    </lineage>
</organism>
<feature type="compositionally biased region" description="Pro residues" evidence="1">
    <location>
        <begin position="12"/>
        <end position="21"/>
    </location>
</feature>
<gene>
    <name evidence="2" type="ORF">LTR36_003112</name>
</gene>
<name>A0AAV9JWL9_9PEZI</name>
<keyword evidence="3" id="KW-1185">Reference proteome</keyword>
<evidence type="ECO:0000313" key="3">
    <source>
        <dbReference type="Proteomes" id="UP001324427"/>
    </source>
</evidence>
<evidence type="ECO:0000313" key="2">
    <source>
        <dbReference type="EMBL" id="KAK4550145.1"/>
    </source>
</evidence>
<evidence type="ECO:0000256" key="1">
    <source>
        <dbReference type="SAM" id="MobiDB-lite"/>
    </source>
</evidence>
<feature type="region of interest" description="Disordered" evidence="1">
    <location>
        <begin position="1"/>
        <end position="30"/>
    </location>
</feature>